<name>U1Y915_ANEAE</name>
<reference evidence="2 3" key="1">
    <citation type="submission" date="2013-08" db="EMBL/GenBank/DDBJ databases">
        <authorList>
            <person name="Weinstock G."/>
            <person name="Sodergren E."/>
            <person name="Wylie T."/>
            <person name="Fulton L."/>
            <person name="Fulton R."/>
            <person name="Fronick C."/>
            <person name="O'Laughlin M."/>
            <person name="Godfrey J."/>
            <person name="Miner T."/>
            <person name="Herter B."/>
            <person name="Appelbaum E."/>
            <person name="Cordes M."/>
            <person name="Lek S."/>
            <person name="Wollam A."/>
            <person name="Pepin K.H."/>
            <person name="Palsikar V.B."/>
            <person name="Mitreva M."/>
            <person name="Wilson R.K."/>
        </authorList>
    </citation>
    <scope>NUCLEOTIDE SEQUENCE [LARGE SCALE GENOMIC DNA]</scope>
    <source>
        <strain evidence="2 3">ATCC 12856</strain>
    </source>
</reference>
<gene>
    <name evidence="2" type="ORF">HMPREF0083_04624</name>
</gene>
<keyword evidence="1" id="KW-0472">Membrane</keyword>
<feature type="transmembrane region" description="Helical" evidence="1">
    <location>
        <begin position="7"/>
        <end position="38"/>
    </location>
</feature>
<keyword evidence="1" id="KW-1133">Transmembrane helix</keyword>
<sequence length="41" mass="4537">MKKLNRVVGAAIFVGVFYYWGIYAGVFLSLLVLTVALLSKD</sequence>
<dbReference type="HOGENOM" id="CLU_3264918_0_0_9"/>
<organism evidence="2 3">
    <name type="scientific">Aneurinibacillus aneurinilyticus ATCC 12856</name>
    <dbReference type="NCBI Taxonomy" id="649747"/>
    <lineage>
        <taxon>Bacteria</taxon>
        <taxon>Bacillati</taxon>
        <taxon>Bacillota</taxon>
        <taxon>Bacilli</taxon>
        <taxon>Bacillales</taxon>
        <taxon>Paenibacillaceae</taxon>
        <taxon>Aneurinibacillus group</taxon>
        <taxon>Aneurinibacillus</taxon>
    </lineage>
</organism>
<dbReference type="RefSeq" id="WP_021624040.1">
    <property type="nucleotide sequence ID" value="NZ_KE952892.1"/>
</dbReference>
<dbReference type="AlphaFoldDB" id="U1Y915"/>
<keyword evidence="1" id="KW-0812">Transmembrane</keyword>
<keyword evidence="3" id="KW-1185">Reference proteome</keyword>
<accession>U1Y915</accession>
<protein>
    <submittedName>
        <fullName evidence="2">Uncharacterized protein</fullName>
    </submittedName>
</protein>
<dbReference type="Proteomes" id="UP000016511">
    <property type="component" value="Unassembled WGS sequence"/>
</dbReference>
<evidence type="ECO:0000256" key="1">
    <source>
        <dbReference type="SAM" id="Phobius"/>
    </source>
</evidence>
<dbReference type="EMBL" id="AWSJ01000284">
    <property type="protein sequence ID" value="ERI07291.1"/>
    <property type="molecule type" value="Genomic_DNA"/>
</dbReference>
<evidence type="ECO:0000313" key="2">
    <source>
        <dbReference type="EMBL" id="ERI07291.1"/>
    </source>
</evidence>
<comment type="caution">
    <text evidence="2">The sequence shown here is derived from an EMBL/GenBank/DDBJ whole genome shotgun (WGS) entry which is preliminary data.</text>
</comment>
<dbReference type="GeneID" id="92842429"/>
<proteinExistence type="predicted"/>
<evidence type="ECO:0000313" key="3">
    <source>
        <dbReference type="Proteomes" id="UP000016511"/>
    </source>
</evidence>